<name>A0ABR7B0M3_9PSED</name>
<proteinExistence type="predicted"/>
<evidence type="ECO:0000313" key="2">
    <source>
        <dbReference type="Proteomes" id="UP000651852"/>
    </source>
</evidence>
<organism evidence="1 2">
    <name type="scientific">Pseudomonas folii</name>
    <dbReference type="NCBI Taxonomy" id="2762593"/>
    <lineage>
        <taxon>Bacteria</taxon>
        <taxon>Pseudomonadati</taxon>
        <taxon>Pseudomonadota</taxon>
        <taxon>Gammaproteobacteria</taxon>
        <taxon>Pseudomonadales</taxon>
        <taxon>Pseudomonadaceae</taxon>
        <taxon>Pseudomonas</taxon>
    </lineage>
</organism>
<dbReference type="RefSeq" id="WP_187521699.1">
    <property type="nucleotide sequence ID" value="NZ_JACONW010000054.1"/>
</dbReference>
<comment type="caution">
    <text evidence="1">The sequence shown here is derived from an EMBL/GenBank/DDBJ whole genome shotgun (WGS) entry which is preliminary data.</text>
</comment>
<dbReference type="EMBL" id="JACONW010000054">
    <property type="protein sequence ID" value="MBC3950727.1"/>
    <property type="molecule type" value="Genomic_DNA"/>
</dbReference>
<sequence length="128" mass="14216">MAFIKEFRSMADSTDEFADGVDMGGSRKGSNRRVLIVALSALTETSLMKLHNHPISGWLCAINDGLSVTYVIPLPLIIIIFNRSDNIFRNFSIAAKVPHRRAVQPTTPPDRPYLDSNMDPINLTSKCL</sequence>
<evidence type="ECO:0000313" key="1">
    <source>
        <dbReference type="EMBL" id="MBC3950727.1"/>
    </source>
</evidence>
<gene>
    <name evidence="1" type="ORF">H8S59_13260</name>
</gene>
<dbReference type="Proteomes" id="UP000651852">
    <property type="component" value="Unassembled WGS sequence"/>
</dbReference>
<reference evidence="1 2" key="1">
    <citation type="submission" date="2020-08" db="EMBL/GenBank/DDBJ databases">
        <title>Putative novel bacterial strains isolated from necrotic wheat leaf tissues caused by Xanthomonas translucens.</title>
        <authorList>
            <person name="Tambong J.T."/>
        </authorList>
    </citation>
    <scope>NUCLEOTIDE SEQUENCE [LARGE SCALE GENOMIC DNA]</scope>
    <source>
        <strain evidence="1 2">DOAB 1069</strain>
    </source>
</reference>
<evidence type="ECO:0008006" key="3">
    <source>
        <dbReference type="Google" id="ProtNLM"/>
    </source>
</evidence>
<keyword evidence="2" id="KW-1185">Reference proteome</keyword>
<protein>
    <recommendedName>
        <fullName evidence="3">DUF805 domain-containing protein</fullName>
    </recommendedName>
</protein>
<accession>A0ABR7B0M3</accession>